<organism evidence="4 5">
    <name type="scientific">Eragrostis curvula</name>
    <name type="common">weeping love grass</name>
    <dbReference type="NCBI Taxonomy" id="38414"/>
    <lineage>
        <taxon>Eukaryota</taxon>
        <taxon>Viridiplantae</taxon>
        <taxon>Streptophyta</taxon>
        <taxon>Embryophyta</taxon>
        <taxon>Tracheophyta</taxon>
        <taxon>Spermatophyta</taxon>
        <taxon>Magnoliopsida</taxon>
        <taxon>Liliopsida</taxon>
        <taxon>Poales</taxon>
        <taxon>Poaceae</taxon>
        <taxon>PACMAD clade</taxon>
        <taxon>Chloridoideae</taxon>
        <taxon>Eragrostideae</taxon>
        <taxon>Eragrostidinae</taxon>
        <taxon>Eragrostis</taxon>
    </lineage>
</organism>
<protein>
    <recommendedName>
        <fullName evidence="3">Mediator complex subunit 15 KIX domain-containing protein</fullName>
    </recommendedName>
</protein>
<dbReference type="InterPro" id="IPR036529">
    <property type="entry name" value="KIX_dom_sf"/>
</dbReference>
<name>A0A5J9T6D1_9POAL</name>
<keyword evidence="5" id="KW-1185">Reference proteome</keyword>
<dbReference type="GO" id="GO:0005634">
    <property type="term" value="C:nucleus"/>
    <property type="evidence" value="ECO:0007669"/>
    <property type="project" value="UniProtKB-SubCell"/>
</dbReference>
<dbReference type="EMBL" id="RWGY01000045">
    <property type="protein sequence ID" value="TVU06999.1"/>
    <property type="molecule type" value="Genomic_DNA"/>
</dbReference>
<sequence length="830" mass="90381">MASGGGNRWQDEAEPDLRLRVRQQILTKLAQKGRADQREQLLAWAANIEDGAFSTAPSKGEYMRTISMKLQTLDRNAQRARQAAAGHNQQTQMVHQTQLGNPVQAAQGGNSFLNPTLQAGSMISGPIRPPPHQLLNQHMAGPNIQINPNHGPSDVMAMLNQNFNSQPAIFAPVTPGVQSAQQIMQPRPMQSQNQHPAMQFQRASFPSCYPTRVAQLQGQPVVQPNAQPNHLLEQNASRVSGVMQQPRHLIRNNHHGLVVNQQNMNSQQHQIAGTNVDNLNIGYPGGLNNQQNIGWTREQELLKNQANLESQLITLAWGHVTFNQQSNEHCPSPQTPETMNGSEAVDWIEETFQKIQTLKASCFSELMELNRILVIPKITEEQLQSLPKINAEAYNHKSYFKTKVTAVLNFLQLQKSEISKTHRMQLPRYQSVIHNLLDNHRKIKSKTHNEGARVEQESQNLHGKPQIVDLTGDTAPFNGSQRNQPKQPADASIFQMRQNVITTTPPAEQKTRSSNPLGVSFSFKSASGLQSSPTNDVRVCPMPSPISESEVVQVASPNGSPNTTLQSSIAKPGVLIADSPCASVKPSLALTVEKSGVLVAASPCSFVKSTLPLNVAKSVVEPVASPCDSAKSTASKDISNCHQGSPSILMVPTSLGQAKEAATQTKDEVHGGAKTPVVKKPIDRLLDAVRASSPAVFRSSLNSIKSALIEMDSVPFPPWSGSDNKLKRVFDITSTSSESRPLGGIDDSPTAYEWDALACSGEGGSKRQKIQNAKDTLLDEIKDINSTLIDTTVCVIGDSTADGITSYNGKTLIKFSYTSGSLAPNMNHIF</sequence>
<dbReference type="Pfam" id="PF16987">
    <property type="entry name" value="KIX_2"/>
    <property type="match status" value="1"/>
</dbReference>
<dbReference type="GO" id="GO:0031490">
    <property type="term" value="F:chromatin DNA binding"/>
    <property type="evidence" value="ECO:0007669"/>
    <property type="project" value="InterPro"/>
</dbReference>
<comment type="subcellular location">
    <subcellularLocation>
        <location evidence="1">Nucleus</location>
    </subcellularLocation>
</comment>
<gene>
    <name evidence="4" type="ORF">EJB05_47038</name>
</gene>
<proteinExistence type="predicted"/>
<evidence type="ECO:0000259" key="3">
    <source>
        <dbReference type="Pfam" id="PF16987"/>
    </source>
</evidence>
<evidence type="ECO:0000313" key="5">
    <source>
        <dbReference type="Proteomes" id="UP000324897"/>
    </source>
</evidence>
<reference evidence="4 5" key="1">
    <citation type="journal article" date="2019" name="Sci. Rep.">
        <title>A high-quality genome of Eragrostis curvula grass provides insights into Poaceae evolution and supports new strategies to enhance forage quality.</title>
        <authorList>
            <person name="Carballo J."/>
            <person name="Santos B.A.C.M."/>
            <person name="Zappacosta D."/>
            <person name="Garbus I."/>
            <person name="Selva J.P."/>
            <person name="Gallo C.A."/>
            <person name="Diaz A."/>
            <person name="Albertini E."/>
            <person name="Caccamo M."/>
            <person name="Echenique V."/>
        </authorList>
    </citation>
    <scope>NUCLEOTIDE SEQUENCE [LARGE SCALE GENOMIC DNA]</scope>
    <source>
        <strain evidence="5">cv. Victoria</strain>
        <tissue evidence="4">Leaf</tissue>
    </source>
</reference>
<evidence type="ECO:0000256" key="2">
    <source>
        <dbReference type="ARBA" id="ARBA00023242"/>
    </source>
</evidence>
<dbReference type="PANTHER" id="PTHR33137:SF10">
    <property type="entry name" value="EXPRESSED PROTEIN"/>
    <property type="match status" value="1"/>
</dbReference>
<dbReference type="InterPro" id="IPR044661">
    <property type="entry name" value="MED15a/b/c-like"/>
</dbReference>
<dbReference type="InterPro" id="IPR036546">
    <property type="entry name" value="MED15_KIX"/>
</dbReference>
<dbReference type="Proteomes" id="UP000324897">
    <property type="component" value="Unassembled WGS sequence"/>
</dbReference>
<evidence type="ECO:0000313" key="4">
    <source>
        <dbReference type="EMBL" id="TVU06999.1"/>
    </source>
</evidence>
<evidence type="ECO:0000256" key="1">
    <source>
        <dbReference type="ARBA" id="ARBA00004123"/>
    </source>
</evidence>
<dbReference type="GO" id="GO:0003713">
    <property type="term" value="F:transcription coactivator activity"/>
    <property type="evidence" value="ECO:0007669"/>
    <property type="project" value="InterPro"/>
</dbReference>
<dbReference type="PANTHER" id="PTHR33137">
    <property type="entry name" value="MEDIATOR OF RNA POLYMERASE II TRANSCRIPTION SUBUNIT 15A-RELATED"/>
    <property type="match status" value="1"/>
</dbReference>
<feature type="domain" description="Mediator complex subunit 15 KIX" evidence="3">
    <location>
        <begin position="7"/>
        <end position="83"/>
    </location>
</feature>
<keyword evidence="2" id="KW-0539">Nucleus</keyword>
<dbReference type="OrthoDB" id="685228at2759"/>
<dbReference type="AlphaFoldDB" id="A0A5J9T6D1"/>
<dbReference type="Gramene" id="TVU06999">
    <property type="protein sequence ID" value="TVU06999"/>
    <property type="gene ID" value="EJB05_47038"/>
</dbReference>
<dbReference type="Gene3D" id="1.10.246.20">
    <property type="entry name" value="Coactivator CBP, KIX domain"/>
    <property type="match status" value="1"/>
</dbReference>
<accession>A0A5J9T6D1</accession>
<comment type="caution">
    <text evidence="4">The sequence shown here is derived from an EMBL/GenBank/DDBJ whole genome shotgun (WGS) entry which is preliminary data.</text>
</comment>